<name>A0A7S2FSM6_9EUKA</name>
<feature type="region of interest" description="Disordered" evidence="2">
    <location>
        <begin position="170"/>
        <end position="189"/>
    </location>
</feature>
<protein>
    <submittedName>
        <fullName evidence="3">Uncharacterized protein</fullName>
    </submittedName>
</protein>
<accession>A0A7S2FSM6</accession>
<organism evidence="3">
    <name type="scientific">Haptolina brevifila</name>
    <dbReference type="NCBI Taxonomy" id="156173"/>
    <lineage>
        <taxon>Eukaryota</taxon>
        <taxon>Haptista</taxon>
        <taxon>Haptophyta</taxon>
        <taxon>Prymnesiophyceae</taxon>
        <taxon>Prymnesiales</taxon>
        <taxon>Prymnesiaceae</taxon>
        <taxon>Haptolina</taxon>
    </lineage>
</organism>
<proteinExistence type="predicted"/>
<evidence type="ECO:0000313" key="3">
    <source>
        <dbReference type="EMBL" id="CAD9412536.1"/>
    </source>
</evidence>
<reference evidence="3" key="1">
    <citation type="submission" date="2021-01" db="EMBL/GenBank/DDBJ databases">
        <authorList>
            <person name="Corre E."/>
            <person name="Pelletier E."/>
            <person name="Niang G."/>
            <person name="Scheremetjew M."/>
            <person name="Finn R."/>
            <person name="Kale V."/>
            <person name="Holt S."/>
            <person name="Cochrane G."/>
            <person name="Meng A."/>
            <person name="Brown T."/>
            <person name="Cohen L."/>
        </authorList>
    </citation>
    <scope>NUCLEOTIDE SEQUENCE</scope>
    <source>
        <strain evidence="3">UTEX LB 985</strain>
    </source>
</reference>
<evidence type="ECO:0000256" key="1">
    <source>
        <dbReference type="SAM" id="Coils"/>
    </source>
</evidence>
<sequence>MWEPLGIKRNEYDSILRMLCRAGVLVLTENSFNGRRWCMPQRLPIGGKHEDDTNAWVKATDKKKFECLRMIVSVGDVCPPGVLEKLLTACQGYGSYLRVWRGGAHMKVSSLQDVSHLLIEMCEIDKAVAGRVRRFSSEFSSFKTPGAAPTAAPASSESTFAVAAEGDTAAAAPSASGEEGAKAPSGTDVQEEMADLMAGGSKKTEERAFELRLEACGKKGATKEIWASLMHIKKLAQAVIDQLPGLPKRVNAAVCCPRCIAQGLPEIGHFQLRQIVKQDMNCERCGELMALHTADLAVNRVVGMSSQLEIALVEPKPKEQDLKFVANRMRSGRPLEHQVSLYKQLGLTSVEQADELKAEGEAGIMRELLEHYNNFDSFEAMQASRDEYEWTDYDWSRYLNDAPGEEETAKMAAYNKLLAKAKSSGFDATYKKLDAFVSDPQAQKAGLNRAHVLALRLYSSTVSRCINHELHAGCSPARRHPYPTLVLILVEALHKLCAAQSTQRQAAVQKAAQLAELARKAKDDPDADDTDKAKAVKKAKDAAAASSAMQCTSFWKAAHSIDYEEFADRSAVEVGFMSVTSDKTVASDWAVKTYMLAKAAEEKRIAEEEAELAAEAEEEGRTKAEDKETEQTVKKADAPVLLFQMATTEQTTPADISFVSVFPKESEWVLPPGIMLEKHKDYKEFLECESLSSEGERAIVESTVVEVFPRLPRREDAKKKPIGGSRPDAL</sequence>
<keyword evidence="1" id="KW-0175">Coiled coil</keyword>
<feature type="coiled-coil region" evidence="1">
    <location>
        <begin position="591"/>
        <end position="627"/>
    </location>
</feature>
<dbReference type="AlphaFoldDB" id="A0A7S2FSM6"/>
<gene>
    <name evidence="3" type="ORF">CBRE1094_LOCUS5574</name>
</gene>
<evidence type="ECO:0000256" key="2">
    <source>
        <dbReference type="SAM" id="MobiDB-lite"/>
    </source>
</evidence>
<dbReference type="EMBL" id="HBGU01010044">
    <property type="protein sequence ID" value="CAD9412536.1"/>
    <property type="molecule type" value="Transcribed_RNA"/>
</dbReference>